<evidence type="ECO:0000313" key="2">
    <source>
        <dbReference type="Proteomes" id="UP000244334"/>
    </source>
</evidence>
<evidence type="ECO:0000313" key="1">
    <source>
        <dbReference type="EMBL" id="RAP68548.1"/>
    </source>
</evidence>
<dbReference type="AlphaFoldDB" id="A0A328TDR1"/>
<dbReference type="Proteomes" id="UP000244334">
    <property type="component" value="Unassembled WGS sequence"/>
</dbReference>
<protein>
    <submittedName>
        <fullName evidence="1">Uncharacterized protein</fullName>
    </submittedName>
</protein>
<keyword evidence="2" id="KW-1185">Reference proteome</keyword>
<comment type="caution">
    <text evidence="1">The sequence shown here is derived from an EMBL/GenBank/DDBJ whole genome shotgun (WGS) entry which is preliminary data.</text>
</comment>
<gene>
    <name evidence="1" type="ORF">ACZ87_03801</name>
</gene>
<dbReference type="EMBL" id="LJAM02000789">
    <property type="protein sequence ID" value="RAP68548.1"/>
    <property type="molecule type" value="Genomic_DNA"/>
</dbReference>
<dbReference type="RefSeq" id="WP_276527434.1">
    <property type="nucleotide sequence ID" value="NZ_LJAM02000789.1"/>
</dbReference>
<name>A0A328TDR1_9GAMM</name>
<accession>A0A328TDR1</accession>
<reference evidence="1" key="1">
    <citation type="submission" date="2018-04" db="EMBL/GenBank/DDBJ databases">
        <title>Genomes of the Obligate Erwinia dacicola and Facultative Enterobacter sp. OLF Endosymbionts of the Olive Fruit fly, Bactrocera oleae.</title>
        <authorList>
            <person name="Estes A.M."/>
            <person name="Hearn D.J."/>
            <person name="Agarwal S."/>
            <person name="Pierson E.A."/>
            <person name="Dunning-Hotopp J.C."/>
        </authorList>
    </citation>
    <scope>NUCLEOTIDE SEQUENCE [LARGE SCALE GENOMIC DNA]</scope>
    <source>
        <strain evidence="1">Oroville</strain>
    </source>
</reference>
<organism evidence="1 2">
    <name type="scientific">Candidatus Erwinia dacicola</name>
    <dbReference type="NCBI Taxonomy" id="252393"/>
    <lineage>
        <taxon>Bacteria</taxon>
        <taxon>Pseudomonadati</taxon>
        <taxon>Pseudomonadota</taxon>
        <taxon>Gammaproteobacteria</taxon>
        <taxon>Enterobacterales</taxon>
        <taxon>Erwiniaceae</taxon>
        <taxon>Erwinia</taxon>
    </lineage>
</organism>
<sequence length="57" mass="6567">MLTPPELLGVLAELYPQMNADDLQERLARILFVSTLWGRLHDAYPEAGYQLPEIQRL</sequence>
<proteinExistence type="predicted"/>